<evidence type="ECO:0000256" key="3">
    <source>
        <dbReference type="ARBA" id="ARBA00023125"/>
    </source>
</evidence>
<evidence type="ECO:0000259" key="8">
    <source>
        <dbReference type="PROSITE" id="PS51900"/>
    </source>
</evidence>
<feature type="compositionally biased region" description="Basic and acidic residues" evidence="6">
    <location>
        <begin position="377"/>
        <end position="392"/>
    </location>
</feature>
<dbReference type="PANTHER" id="PTHR30349:SF64">
    <property type="entry name" value="PROPHAGE INTEGRASE INTD-RELATED"/>
    <property type="match status" value="1"/>
</dbReference>
<dbReference type="Pfam" id="PF26003">
    <property type="entry name" value="Integrase_N_phage"/>
    <property type="match status" value="1"/>
</dbReference>
<dbReference type="InterPro" id="IPR050090">
    <property type="entry name" value="Tyrosine_recombinase_XerCD"/>
</dbReference>
<dbReference type="AlphaFoldDB" id="A0A5R9FU28"/>
<dbReference type="Gene3D" id="1.10.150.130">
    <property type="match status" value="1"/>
</dbReference>
<feature type="region of interest" description="Disordered" evidence="6">
    <location>
        <begin position="361"/>
        <end position="392"/>
    </location>
</feature>
<keyword evidence="4" id="KW-0233">DNA recombination</keyword>
<dbReference type="GO" id="GO:0003677">
    <property type="term" value="F:DNA binding"/>
    <property type="evidence" value="ECO:0007669"/>
    <property type="project" value="UniProtKB-UniRule"/>
</dbReference>
<sequence length="392" mass="44305">MANKKGRRRRFGAVRQYRSGRWTASYLAPDGERVRAEETFETKKDAEIWLSQVEADLSRGDWRSPDAGAVNFRVYAEKWVEERELAVRTVDLYEHLLRLHLLPAFGALDLDEITAPRVREWRAERLRTTSAKTTVAKAYRLLKGIMETAVDDDLISRNPCRIKGAGKEAAAERRIATVAQVDALANAIGPRWRLMVYLGAYGPMRPEELAGLRRRDVDLDALVIRVRIAEPERTNGKRAPGPTKSDAGARPVVLPAFLRKEVKRHLDWYAEKGPDGLLFVGEKGAPFRRTSFGRKWSRARASVGLPDGFRFYDLRHTGHTLSTRSGATLKDTMVRSGQSSEKAALIYQHSDDERQRELAAGLDEMVRAERAKRHKESSREPSAHHGEDPSES</sequence>
<dbReference type="EMBL" id="VBZC01000006">
    <property type="protein sequence ID" value="TLS46921.1"/>
    <property type="molecule type" value="Genomic_DNA"/>
</dbReference>
<dbReference type="GO" id="GO:0006310">
    <property type="term" value="P:DNA recombination"/>
    <property type="evidence" value="ECO:0007669"/>
    <property type="project" value="UniProtKB-KW"/>
</dbReference>
<name>A0A5R9FU28_9ACTN</name>
<protein>
    <submittedName>
        <fullName evidence="9">Site-specific integrase</fullName>
    </submittedName>
</protein>
<dbReference type="PANTHER" id="PTHR30349">
    <property type="entry name" value="PHAGE INTEGRASE-RELATED"/>
    <property type="match status" value="1"/>
</dbReference>
<keyword evidence="2" id="KW-0229">DNA integration</keyword>
<organism evidence="9 10">
    <name type="scientific">Streptomyces montanus</name>
    <dbReference type="NCBI Taxonomy" id="2580423"/>
    <lineage>
        <taxon>Bacteria</taxon>
        <taxon>Bacillati</taxon>
        <taxon>Actinomycetota</taxon>
        <taxon>Actinomycetes</taxon>
        <taxon>Kitasatosporales</taxon>
        <taxon>Streptomycetaceae</taxon>
        <taxon>Streptomyces</taxon>
    </lineage>
</organism>
<evidence type="ECO:0000256" key="1">
    <source>
        <dbReference type="ARBA" id="ARBA00008857"/>
    </source>
</evidence>
<dbReference type="RefSeq" id="WP_138044285.1">
    <property type="nucleotide sequence ID" value="NZ_VBZC01000006.1"/>
</dbReference>
<dbReference type="InterPro" id="IPR058717">
    <property type="entry name" value="Phage_L5_Integrase_N"/>
</dbReference>
<dbReference type="InterPro" id="IPR013762">
    <property type="entry name" value="Integrase-like_cat_sf"/>
</dbReference>
<dbReference type="PROSITE" id="PS51900">
    <property type="entry name" value="CB"/>
    <property type="match status" value="1"/>
</dbReference>
<dbReference type="InterPro" id="IPR010998">
    <property type="entry name" value="Integrase_recombinase_N"/>
</dbReference>
<keyword evidence="3 5" id="KW-0238">DNA-binding</keyword>
<dbReference type="InterPro" id="IPR002104">
    <property type="entry name" value="Integrase_catalytic"/>
</dbReference>
<evidence type="ECO:0000256" key="5">
    <source>
        <dbReference type="PROSITE-ProRule" id="PRU01248"/>
    </source>
</evidence>
<dbReference type="InterPro" id="IPR044068">
    <property type="entry name" value="CB"/>
</dbReference>
<dbReference type="Gene3D" id="1.10.443.10">
    <property type="entry name" value="Intergrase catalytic core"/>
    <property type="match status" value="1"/>
</dbReference>
<evidence type="ECO:0000256" key="2">
    <source>
        <dbReference type="ARBA" id="ARBA00022908"/>
    </source>
</evidence>
<dbReference type="InterPro" id="IPR011010">
    <property type="entry name" value="DNA_brk_join_enz"/>
</dbReference>
<proteinExistence type="inferred from homology"/>
<feature type="domain" description="Core-binding (CB)" evidence="8">
    <location>
        <begin position="70"/>
        <end position="150"/>
    </location>
</feature>
<reference evidence="9 10" key="1">
    <citation type="submission" date="2019-05" db="EMBL/GenBank/DDBJ databases">
        <title>Streptomyces sp. NEAU-C151, a novel actinomycete isolated from soil.</title>
        <authorList>
            <person name="Han L."/>
            <person name="Jiang H."/>
        </authorList>
    </citation>
    <scope>NUCLEOTIDE SEQUENCE [LARGE SCALE GENOMIC DNA]</scope>
    <source>
        <strain evidence="9 10">NEAU-C151</strain>
    </source>
</reference>
<dbReference type="SUPFAM" id="SSF56349">
    <property type="entry name" value="DNA breaking-rejoining enzymes"/>
    <property type="match status" value="1"/>
</dbReference>
<comment type="caution">
    <text evidence="9">The sequence shown here is derived from an EMBL/GenBank/DDBJ whole genome shotgun (WGS) entry which is preliminary data.</text>
</comment>
<comment type="similarity">
    <text evidence="1">Belongs to the 'phage' integrase family.</text>
</comment>
<accession>A0A5R9FU28</accession>
<keyword evidence="10" id="KW-1185">Reference proteome</keyword>
<feature type="domain" description="Tyr recombinase" evidence="7">
    <location>
        <begin position="171"/>
        <end position="360"/>
    </location>
</feature>
<evidence type="ECO:0000313" key="9">
    <source>
        <dbReference type="EMBL" id="TLS46921.1"/>
    </source>
</evidence>
<dbReference type="Pfam" id="PF14659">
    <property type="entry name" value="Phage_int_SAM_3"/>
    <property type="match status" value="1"/>
</dbReference>
<evidence type="ECO:0000256" key="4">
    <source>
        <dbReference type="ARBA" id="ARBA00023172"/>
    </source>
</evidence>
<dbReference type="Pfam" id="PF00589">
    <property type="entry name" value="Phage_integrase"/>
    <property type="match status" value="1"/>
</dbReference>
<dbReference type="PROSITE" id="PS51898">
    <property type="entry name" value="TYR_RECOMBINASE"/>
    <property type="match status" value="1"/>
</dbReference>
<gene>
    <name evidence="9" type="ORF">FE633_07510</name>
</gene>
<dbReference type="InterPro" id="IPR004107">
    <property type="entry name" value="Integrase_SAM-like_N"/>
</dbReference>
<dbReference type="Proteomes" id="UP000305906">
    <property type="component" value="Unassembled WGS sequence"/>
</dbReference>
<evidence type="ECO:0000313" key="10">
    <source>
        <dbReference type="Proteomes" id="UP000305906"/>
    </source>
</evidence>
<dbReference type="GO" id="GO:0015074">
    <property type="term" value="P:DNA integration"/>
    <property type="evidence" value="ECO:0007669"/>
    <property type="project" value="UniProtKB-KW"/>
</dbReference>
<evidence type="ECO:0000256" key="6">
    <source>
        <dbReference type="SAM" id="MobiDB-lite"/>
    </source>
</evidence>
<evidence type="ECO:0000259" key="7">
    <source>
        <dbReference type="PROSITE" id="PS51898"/>
    </source>
</evidence>